<dbReference type="InterPro" id="IPR013424">
    <property type="entry name" value="Ice-binding_C"/>
</dbReference>
<keyword evidence="1" id="KW-0472">Membrane</keyword>
<evidence type="ECO:0000256" key="1">
    <source>
        <dbReference type="SAM" id="Phobius"/>
    </source>
</evidence>
<evidence type="ECO:0008006" key="5">
    <source>
        <dbReference type="Google" id="ProtNLM"/>
    </source>
</evidence>
<organism evidence="3 4">
    <name type="scientific">Pseudooceanicola batsensis (strain ATCC BAA-863 / DSM 15984 / KCTC 12145 / HTCC2597)</name>
    <name type="common">Oceanicola batsensis</name>
    <dbReference type="NCBI Taxonomy" id="252305"/>
    <lineage>
        <taxon>Bacteria</taxon>
        <taxon>Pseudomonadati</taxon>
        <taxon>Pseudomonadota</taxon>
        <taxon>Alphaproteobacteria</taxon>
        <taxon>Rhodobacterales</taxon>
        <taxon>Paracoccaceae</taxon>
        <taxon>Pseudooceanicola</taxon>
    </lineage>
</organism>
<dbReference type="STRING" id="252305.OB2597_07410"/>
<feature type="signal peptide" evidence="2">
    <location>
        <begin position="1"/>
        <end position="24"/>
    </location>
</feature>
<evidence type="ECO:0000256" key="2">
    <source>
        <dbReference type="SAM" id="SignalP"/>
    </source>
</evidence>
<protein>
    <recommendedName>
        <fullName evidence="5">PEP-CTERM protein-sorting domain-containing protein</fullName>
    </recommendedName>
</protein>
<keyword evidence="4" id="KW-1185">Reference proteome</keyword>
<gene>
    <name evidence="3" type="ORF">OB2597_07410</name>
</gene>
<keyword evidence="1" id="KW-0812">Transmembrane</keyword>
<dbReference type="EMBL" id="AAMO01000001">
    <property type="protein sequence ID" value="EAQ05094.1"/>
    <property type="molecule type" value="Genomic_DNA"/>
</dbReference>
<dbReference type="HOGENOM" id="CLU_1509123_0_0_5"/>
<feature type="chain" id="PRO_5047314938" description="PEP-CTERM protein-sorting domain-containing protein" evidence="2">
    <location>
        <begin position="25"/>
        <end position="178"/>
    </location>
</feature>
<dbReference type="RefSeq" id="WP_009805711.1">
    <property type="nucleotide sequence ID" value="NZ_CH724131.1"/>
</dbReference>
<dbReference type="NCBIfam" id="TIGR02595">
    <property type="entry name" value="PEP_CTERM"/>
    <property type="match status" value="1"/>
</dbReference>
<accession>A3TTW7</accession>
<keyword evidence="2" id="KW-0732">Signal</keyword>
<keyword evidence="1" id="KW-1133">Transmembrane helix</keyword>
<proteinExistence type="predicted"/>
<dbReference type="AlphaFoldDB" id="A3TTW7"/>
<evidence type="ECO:0000313" key="4">
    <source>
        <dbReference type="Proteomes" id="UP000004318"/>
    </source>
</evidence>
<feature type="transmembrane region" description="Helical" evidence="1">
    <location>
        <begin position="152"/>
        <end position="173"/>
    </location>
</feature>
<dbReference type="InterPro" id="IPR022472">
    <property type="entry name" value="VPLPA-CTERM"/>
</dbReference>
<evidence type="ECO:0000313" key="3">
    <source>
        <dbReference type="EMBL" id="EAQ05094.1"/>
    </source>
</evidence>
<sequence>MLEKFKTLALAAVLAVGAPVAASAVTYNSYLAITGVVSNTTDFQSGDLGSIDVDFIGAGDIDSPAPSGVFSSLSEGMAVTLYDIDFDAATPFMVWSVGGYSFFAEEYFNTLDSDTDFSATGYVDTGSATVTGELFFSTQPGGTTVSFSSTTAAVPVPAAGLLLLSGLGGIAFARRRKS</sequence>
<name>A3TTW7_PSEBH</name>
<reference evidence="3 4" key="1">
    <citation type="journal article" date="2010" name="J. Bacteriol.">
        <title>Genome sequences of Oceanicola granulosus HTCC2516(T) and Oceanicola batsensis HTCC2597(TDelta).</title>
        <authorList>
            <person name="Thrash J.C."/>
            <person name="Cho J.C."/>
            <person name="Vergin K.L."/>
            <person name="Giovannoni S.J."/>
        </authorList>
    </citation>
    <scope>NUCLEOTIDE SEQUENCE [LARGE SCALE GENOMIC DNA]</scope>
    <source>
        <strain evidence="4">ATCC BAA-863 / DSM 15984 / KCTC 12145 / HTCC2597</strain>
    </source>
</reference>
<comment type="caution">
    <text evidence="3">The sequence shown here is derived from an EMBL/GenBank/DDBJ whole genome shotgun (WGS) entry which is preliminary data.</text>
</comment>
<dbReference type="NCBIfam" id="TIGR03370">
    <property type="entry name" value="VPLPA-CTERM"/>
    <property type="match status" value="1"/>
</dbReference>
<dbReference type="Proteomes" id="UP000004318">
    <property type="component" value="Unassembled WGS sequence"/>
</dbReference>